<keyword evidence="1" id="KW-1133">Transmembrane helix</keyword>
<keyword evidence="1" id="KW-0472">Membrane</keyword>
<reference evidence="2 3" key="1">
    <citation type="submission" date="2018-09" db="EMBL/GenBank/DDBJ databases">
        <title>Mesorhizobium carmichaelinearum sp. nov. isolated from Carmichaelinea spp. root nodules in New Zealand.</title>
        <authorList>
            <person name="De Meyer S.E."/>
        </authorList>
    </citation>
    <scope>NUCLEOTIDE SEQUENCE [LARGE SCALE GENOMIC DNA]</scope>
    <source>
        <strain evidence="2 3">ICMP19557</strain>
    </source>
</reference>
<dbReference type="PANTHER" id="PTHR36178:SF1">
    <property type="entry name" value="SODIUM_GLUTAMATE SYMPORTER"/>
    <property type="match status" value="1"/>
</dbReference>
<feature type="transmembrane region" description="Helical" evidence="1">
    <location>
        <begin position="75"/>
        <end position="94"/>
    </location>
</feature>
<accession>A0A3A5KCL8</accession>
<dbReference type="GO" id="GO:0015501">
    <property type="term" value="F:glutamate:sodium symporter activity"/>
    <property type="evidence" value="ECO:0007669"/>
    <property type="project" value="InterPro"/>
</dbReference>
<feature type="transmembrane region" description="Helical" evidence="1">
    <location>
        <begin position="106"/>
        <end position="128"/>
    </location>
</feature>
<name>A0A3A5KCL8_9HYPH</name>
<dbReference type="GO" id="GO:0015813">
    <property type="term" value="P:L-glutamate transmembrane transport"/>
    <property type="evidence" value="ECO:0007669"/>
    <property type="project" value="InterPro"/>
</dbReference>
<dbReference type="GO" id="GO:0016020">
    <property type="term" value="C:membrane"/>
    <property type="evidence" value="ECO:0007669"/>
    <property type="project" value="InterPro"/>
</dbReference>
<keyword evidence="3" id="KW-1185">Reference proteome</keyword>
<gene>
    <name evidence="2" type="ORF">D3227_33570</name>
</gene>
<dbReference type="PANTHER" id="PTHR36178">
    <property type="entry name" value="SLR0625 PROTEIN"/>
    <property type="match status" value="1"/>
</dbReference>
<evidence type="ECO:0000256" key="1">
    <source>
        <dbReference type="SAM" id="Phobius"/>
    </source>
</evidence>
<evidence type="ECO:0000313" key="3">
    <source>
        <dbReference type="Proteomes" id="UP000272706"/>
    </source>
</evidence>
<comment type="caution">
    <text evidence="2">The sequence shown here is derived from an EMBL/GenBank/DDBJ whole genome shotgun (WGS) entry which is preliminary data.</text>
</comment>
<sequence length="218" mass="23622">MIWERPRTWDRNAKGFSGLDDLALEVSWPSSAVVIFASPKDVQPIAKARLVVTMMEALAELRRGIEPMAADHVKFSELATLIIGLIALVAGTRIRQMVPVLKRIDMPNAVIGAMIVAPLVLLAQVMFGTEVAFGTKLRDLLLLVFFTTIGLSAKLKAPRAGGRPLVILCAVTVAGLPESGWHRCRDGLGCTPTGSLLGAFPSLVGQERHLPGRRRRRA</sequence>
<dbReference type="EMBL" id="QZWZ01000049">
    <property type="protein sequence ID" value="RJT28756.1"/>
    <property type="molecule type" value="Genomic_DNA"/>
</dbReference>
<dbReference type="InterPro" id="IPR004445">
    <property type="entry name" value="GltS"/>
</dbReference>
<dbReference type="Pfam" id="PF03616">
    <property type="entry name" value="Glt_symporter"/>
    <property type="match status" value="1"/>
</dbReference>
<proteinExistence type="predicted"/>
<keyword evidence="1" id="KW-0812">Transmembrane</keyword>
<organism evidence="2 3">
    <name type="scientific">Mesorhizobium waimense</name>
    <dbReference type="NCBI Taxonomy" id="1300307"/>
    <lineage>
        <taxon>Bacteria</taxon>
        <taxon>Pseudomonadati</taxon>
        <taxon>Pseudomonadota</taxon>
        <taxon>Alphaproteobacteria</taxon>
        <taxon>Hyphomicrobiales</taxon>
        <taxon>Phyllobacteriaceae</taxon>
        <taxon>Mesorhizobium</taxon>
    </lineage>
</organism>
<evidence type="ECO:0000313" key="2">
    <source>
        <dbReference type="EMBL" id="RJT28756.1"/>
    </source>
</evidence>
<dbReference type="Proteomes" id="UP000272706">
    <property type="component" value="Unassembled WGS sequence"/>
</dbReference>
<dbReference type="AlphaFoldDB" id="A0A3A5KCL8"/>
<protein>
    <submittedName>
        <fullName evidence="2">Uncharacterized protein</fullName>
    </submittedName>
</protein>